<sequence length="331" mass="34491">MLAAMLVAAVLGLAPSPAAAQSACTWQKQLLPAPAGTTQHQVDATDHSGGFAGRAYFSATGWRVVYWKNGRVIDYGSSGRGTDRVVAQNRAGTIAGMALKGLQGAQAVSFRIRSGQWELLPGFPGAETNSRAVGIAGNDDVYGHATVWQDGGWETFPIRWPHDRPGVVEQVTGLPDDMGVVGVDHDGTLLVGAGSTYPWPHLWRDGVLTRLPAPPDTQHGYAQVIADGLVGGSLRLGTAPNRPAYWDRNGQPHVLPQGAQVAQLNGDGLVVSSVSGAPFQVWRYGTLLGQLDGAATVTAVGDDDSIGGTTRNPGSSLPAAAVWRCAGTVMG</sequence>
<evidence type="ECO:0000313" key="2">
    <source>
        <dbReference type="EMBL" id="SBO92621.1"/>
    </source>
</evidence>
<feature type="chain" id="PRO_5013019322" evidence="1">
    <location>
        <begin position="21"/>
        <end position="331"/>
    </location>
</feature>
<dbReference type="EMBL" id="LT559118">
    <property type="protein sequence ID" value="SBO92621.1"/>
    <property type="molecule type" value="Genomic_DNA"/>
</dbReference>
<reference evidence="2" key="1">
    <citation type="submission" date="2016-04" db="EMBL/GenBank/DDBJ databases">
        <authorList>
            <person name="Evans L.H."/>
            <person name="Alamgir A."/>
            <person name="Owens N."/>
            <person name="Weber N.D."/>
            <person name="Virtaneva K."/>
            <person name="Barbian K."/>
            <person name="Babar A."/>
            <person name="Rosenke K."/>
        </authorList>
    </citation>
    <scope>NUCLEOTIDE SEQUENCE</scope>
    <source>
        <strain evidence="2">Nono1</strain>
    </source>
</reference>
<organism evidence="2">
    <name type="scientific">Nonomuraea gerenzanensis</name>
    <dbReference type="NCBI Taxonomy" id="93944"/>
    <lineage>
        <taxon>Bacteria</taxon>
        <taxon>Bacillati</taxon>
        <taxon>Actinomycetota</taxon>
        <taxon>Actinomycetes</taxon>
        <taxon>Streptosporangiales</taxon>
        <taxon>Streptosporangiaceae</taxon>
        <taxon>Nonomuraea</taxon>
    </lineage>
</organism>
<name>A0A1M4E1E3_9ACTN</name>
<gene>
    <name evidence="2" type="ORF">BN4615_P2135</name>
</gene>
<keyword evidence="1" id="KW-0732">Signal</keyword>
<proteinExistence type="predicted"/>
<dbReference type="AlphaFoldDB" id="A0A1M4E1E3"/>
<protein>
    <submittedName>
        <fullName evidence="2">Uncharacterized protein</fullName>
    </submittedName>
</protein>
<accession>A0A1M4E1E3</accession>
<evidence type="ECO:0000256" key="1">
    <source>
        <dbReference type="SAM" id="SignalP"/>
    </source>
</evidence>
<feature type="signal peptide" evidence="1">
    <location>
        <begin position="1"/>
        <end position="20"/>
    </location>
</feature>